<evidence type="ECO:0000256" key="2">
    <source>
        <dbReference type="ARBA" id="ARBA00022692"/>
    </source>
</evidence>
<dbReference type="RefSeq" id="WP_023383266.1">
    <property type="nucleotide sequence ID" value="NZ_AXUN02000185.1"/>
</dbReference>
<organism evidence="6 7">
    <name type="scientific">Youngiibacter fragilis 232.1</name>
    <dbReference type="NCBI Taxonomy" id="994573"/>
    <lineage>
        <taxon>Bacteria</taxon>
        <taxon>Bacillati</taxon>
        <taxon>Bacillota</taxon>
        <taxon>Clostridia</taxon>
        <taxon>Eubacteriales</taxon>
        <taxon>Clostridiaceae</taxon>
        <taxon>Youngiibacter</taxon>
    </lineage>
</organism>
<keyword evidence="2 5" id="KW-0812">Transmembrane</keyword>
<feature type="transmembrane region" description="Helical" evidence="5">
    <location>
        <begin position="12"/>
        <end position="32"/>
    </location>
</feature>
<dbReference type="GO" id="GO:0016020">
    <property type="term" value="C:membrane"/>
    <property type="evidence" value="ECO:0007669"/>
    <property type="project" value="UniProtKB-SubCell"/>
</dbReference>
<evidence type="ECO:0008006" key="8">
    <source>
        <dbReference type="Google" id="ProtNLM"/>
    </source>
</evidence>
<accession>V7I2W9</accession>
<proteinExistence type="predicted"/>
<dbReference type="OrthoDB" id="384184at2"/>
<dbReference type="eggNOG" id="COG3768">
    <property type="taxonomic scope" value="Bacteria"/>
</dbReference>
<feature type="transmembrane region" description="Helical" evidence="5">
    <location>
        <begin position="44"/>
        <end position="71"/>
    </location>
</feature>
<evidence type="ECO:0000313" key="7">
    <source>
        <dbReference type="Proteomes" id="UP000017747"/>
    </source>
</evidence>
<dbReference type="Pfam" id="PF05128">
    <property type="entry name" value="DUF697"/>
    <property type="match status" value="1"/>
</dbReference>
<comment type="caution">
    <text evidence="6">The sequence shown here is derived from an EMBL/GenBank/DDBJ whole genome shotgun (WGS) entry which is preliminary data.</text>
</comment>
<keyword evidence="4 5" id="KW-0472">Membrane</keyword>
<dbReference type="STRING" id="994573.T472_0212710"/>
<evidence type="ECO:0000256" key="4">
    <source>
        <dbReference type="ARBA" id="ARBA00023136"/>
    </source>
</evidence>
<evidence type="ECO:0000256" key="5">
    <source>
        <dbReference type="SAM" id="Phobius"/>
    </source>
</evidence>
<reference evidence="6 7" key="1">
    <citation type="journal article" date="2014" name="Genome Announc.">
        <title>Genome Sequence of Youngiibacter fragilis, the Type Strain of the Genus Youngiibacter.</title>
        <authorList>
            <person name="Wawrik C.B."/>
            <person name="Callaghan A.V."/>
            <person name="Stamps B.W."/>
            <person name="Wawrik B."/>
        </authorList>
    </citation>
    <scope>NUCLEOTIDE SEQUENCE [LARGE SCALE GENOMIC DNA]</scope>
    <source>
        <strain evidence="6 7">232.1</strain>
    </source>
</reference>
<dbReference type="InterPro" id="IPR021147">
    <property type="entry name" value="DUF697"/>
</dbReference>
<evidence type="ECO:0000313" key="6">
    <source>
        <dbReference type="EMBL" id="ETA80213.1"/>
    </source>
</evidence>
<keyword evidence="7" id="KW-1185">Reference proteome</keyword>
<dbReference type="EMBL" id="AXUN02000185">
    <property type="protein sequence ID" value="ETA80213.1"/>
    <property type="molecule type" value="Genomic_DNA"/>
</dbReference>
<comment type="subcellular location">
    <subcellularLocation>
        <location evidence="1">Membrane</location>
        <topology evidence="1">Multi-pass membrane protein</topology>
    </subcellularLocation>
</comment>
<evidence type="ECO:0000256" key="3">
    <source>
        <dbReference type="ARBA" id="ARBA00022989"/>
    </source>
</evidence>
<sequence>MDDTAKTIKKILVYLSLTIIFLVVISAVDQAASIYERASRIHPYFGYAVLALIIAGFMAIISVPVAAFLGLRKRPELPKSKESPEYAAYLEDLRQSLSTNRILKDKGFAFNDTDVLSSQIDKALFILGVEADKVIKSSASAVFVTTAISQNGSLDGVFVLSSITRTVWDISRIYRQRPGMRDLAFLYGNIGATVLAARGIEDLDLLDEQLEPILASVLGGGLGSLLPGAVNITNLIANSITEGSVNAMLSLRVGAMAKRYCASTVETDRKLLRRSATLEAVSLLGGIIKENSAIIVSSFGKAAKSATRKLFKL</sequence>
<keyword evidence="3 5" id="KW-1133">Transmembrane helix</keyword>
<evidence type="ECO:0000256" key="1">
    <source>
        <dbReference type="ARBA" id="ARBA00004141"/>
    </source>
</evidence>
<name>V7I2W9_9CLOT</name>
<dbReference type="Proteomes" id="UP000017747">
    <property type="component" value="Unassembled WGS sequence"/>
</dbReference>
<protein>
    <recommendedName>
        <fullName evidence="8">DUF697 domain-containing protein</fullName>
    </recommendedName>
</protein>
<dbReference type="AlphaFoldDB" id="V7I2W9"/>
<gene>
    <name evidence="6" type="ORF">T472_0212710</name>
</gene>